<dbReference type="GO" id="GO:0042765">
    <property type="term" value="C:GPI-anchor transamidase complex"/>
    <property type="evidence" value="ECO:0007669"/>
    <property type="project" value="InterPro"/>
</dbReference>
<feature type="chain" id="PRO_5035756955" evidence="1">
    <location>
        <begin position="23"/>
        <end position="211"/>
    </location>
</feature>
<evidence type="ECO:0000313" key="2">
    <source>
        <dbReference type="EnsemblMetazoa" id="CJA18442.1"/>
    </source>
</evidence>
<keyword evidence="3" id="KW-1185">Reference proteome</keyword>
<evidence type="ECO:0000256" key="1">
    <source>
        <dbReference type="SAM" id="SignalP"/>
    </source>
</evidence>
<name>A0A8R1E2K7_CAEJA</name>
<feature type="signal peptide" evidence="1">
    <location>
        <begin position="1"/>
        <end position="22"/>
    </location>
</feature>
<dbReference type="PANTHER" id="PTHR12959">
    <property type="entry name" value="GPI TRANSAMIDASE COMPONENT PIG-T-RELATED"/>
    <property type="match status" value="1"/>
</dbReference>
<protein>
    <submittedName>
        <fullName evidence="2">Uncharacterized protein</fullName>
    </submittedName>
</protein>
<dbReference type="PANTHER" id="PTHR12959:SF11">
    <property type="entry name" value="GPI TRANSAMIDASE COMPONENT PIG-T"/>
    <property type="match status" value="1"/>
</dbReference>
<reference evidence="3" key="1">
    <citation type="submission" date="2010-08" db="EMBL/GenBank/DDBJ databases">
        <authorList>
            <consortium name="Caenorhabditis japonica Sequencing Consortium"/>
            <person name="Wilson R.K."/>
        </authorList>
    </citation>
    <scope>NUCLEOTIDE SEQUENCE [LARGE SCALE GENOMIC DNA]</scope>
    <source>
        <strain evidence="3">DF5081</strain>
    </source>
</reference>
<organism evidence="2 3">
    <name type="scientific">Caenorhabditis japonica</name>
    <dbReference type="NCBI Taxonomy" id="281687"/>
    <lineage>
        <taxon>Eukaryota</taxon>
        <taxon>Metazoa</taxon>
        <taxon>Ecdysozoa</taxon>
        <taxon>Nematoda</taxon>
        <taxon>Chromadorea</taxon>
        <taxon>Rhabditida</taxon>
        <taxon>Rhabditina</taxon>
        <taxon>Rhabditomorpha</taxon>
        <taxon>Rhabditoidea</taxon>
        <taxon>Rhabditidae</taxon>
        <taxon>Peloderinae</taxon>
        <taxon>Caenorhabditis</taxon>
    </lineage>
</organism>
<dbReference type="EnsemblMetazoa" id="CJA18442.1">
    <property type="protein sequence ID" value="CJA18442.1"/>
    <property type="gene ID" value="WBGene00137646"/>
</dbReference>
<sequence length="211" mass="24166">MRQKLVLVVAILLLLLPIFCDGLVEHFDEKISLAPVSPNELRVDFRFNSDRRFEMETESNNYLTFPRIVQELLTHYTIHKLTVTMGQGRWNLDRWGPPPQPSSPAGAQVFAEFSAPSDGVADEQMKFLVEALNGVLCTSISHINVVTAPEFTVFREHRSVEKNKKKKKTFRRYGVLSGETTCTENLTRLRKLLACKEVREVDFWRKTGILA</sequence>
<dbReference type="Proteomes" id="UP000005237">
    <property type="component" value="Unassembled WGS sequence"/>
</dbReference>
<dbReference type="GO" id="GO:0016255">
    <property type="term" value="P:attachment of GPI anchor to protein"/>
    <property type="evidence" value="ECO:0007669"/>
    <property type="project" value="InterPro"/>
</dbReference>
<dbReference type="InterPro" id="IPR007245">
    <property type="entry name" value="PIG-T"/>
</dbReference>
<keyword evidence="1" id="KW-0732">Signal</keyword>
<accession>A0A8R1E2K7</accession>
<reference evidence="2" key="2">
    <citation type="submission" date="2022-06" db="UniProtKB">
        <authorList>
            <consortium name="EnsemblMetazoa"/>
        </authorList>
    </citation>
    <scope>IDENTIFICATION</scope>
    <source>
        <strain evidence="2">DF5081</strain>
    </source>
</reference>
<dbReference type="AlphaFoldDB" id="A0A8R1E2K7"/>
<dbReference type="Pfam" id="PF04113">
    <property type="entry name" value="Gpi16"/>
    <property type="match status" value="1"/>
</dbReference>
<proteinExistence type="predicted"/>
<evidence type="ECO:0000313" key="3">
    <source>
        <dbReference type="Proteomes" id="UP000005237"/>
    </source>
</evidence>